<comment type="catalytic activity">
    <reaction evidence="10">
        <text>L-seryl-[protein] + ATP = O-phospho-L-seryl-[protein] + ADP + H(+)</text>
        <dbReference type="Rhea" id="RHEA:17989"/>
        <dbReference type="Rhea" id="RHEA-COMP:9863"/>
        <dbReference type="Rhea" id="RHEA-COMP:11604"/>
        <dbReference type="ChEBI" id="CHEBI:15378"/>
        <dbReference type="ChEBI" id="CHEBI:29999"/>
        <dbReference type="ChEBI" id="CHEBI:30616"/>
        <dbReference type="ChEBI" id="CHEBI:83421"/>
        <dbReference type="ChEBI" id="CHEBI:456216"/>
        <dbReference type="EC" id="2.7.11.1"/>
    </reaction>
    <physiologicalReaction direction="left-to-right" evidence="10">
        <dbReference type="Rhea" id="RHEA:17990"/>
    </physiologicalReaction>
</comment>
<dbReference type="CDD" id="cd00180">
    <property type="entry name" value="PKc"/>
    <property type="match status" value="1"/>
</dbReference>
<comment type="similarity">
    <text evidence="8">Belongs to the protein kinase superfamily. Ser/Thr protein kinase family. GCN2 subfamily.</text>
</comment>
<dbReference type="eggNOG" id="KOG0597">
    <property type="taxonomic scope" value="Eukaryota"/>
</dbReference>
<evidence type="ECO:0000256" key="12">
    <source>
        <dbReference type="RuleBase" id="RU000304"/>
    </source>
</evidence>
<dbReference type="STRING" id="77586.A0A0D9VTQ8"/>
<keyword evidence="4 11" id="KW-0547">Nucleotide-binding</keyword>
<keyword evidence="2 12" id="KW-0723">Serine/threonine-protein kinase</keyword>
<protein>
    <recommendedName>
        <fullName evidence="1">non-specific serine/threonine protein kinase</fullName>
        <ecNumber evidence="1">2.7.11.1</ecNumber>
    </recommendedName>
</protein>
<dbReference type="Proteomes" id="UP000032180">
    <property type="component" value="Chromosome 3"/>
</dbReference>
<dbReference type="SMART" id="SM00220">
    <property type="entry name" value="S_TKc"/>
    <property type="match status" value="1"/>
</dbReference>
<keyword evidence="15" id="KW-1185">Reference proteome</keyword>
<dbReference type="InterPro" id="IPR000719">
    <property type="entry name" value="Prot_kinase_dom"/>
</dbReference>
<dbReference type="PROSITE" id="PS50011">
    <property type="entry name" value="PROTEIN_KINASE_DOM"/>
    <property type="match status" value="1"/>
</dbReference>
<dbReference type="InterPro" id="IPR017441">
    <property type="entry name" value="Protein_kinase_ATP_BS"/>
</dbReference>
<dbReference type="PROSITE" id="PS00108">
    <property type="entry name" value="PROTEIN_KINASE_ST"/>
    <property type="match status" value="1"/>
</dbReference>
<organism evidence="14 15">
    <name type="scientific">Leersia perrieri</name>
    <dbReference type="NCBI Taxonomy" id="77586"/>
    <lineage>
        <taxon>Eukaryota</taxon>
        <taxon>Viridiplantae</taxon>
        <taxon>Streptophyta</taxon>
        <taxon>Embryophyta</taxon>
        <taxon>Tracheophyta</taxon>
        <taxon>Spermatophyta</taxon>
        <taxon>Magnoliopsida</taxon>
        <taxon>Liliopsida</taxon>
        <taxon>Poales</taxon>
        <taxon>Poaceae</taxon>
        <taxon>BOP clade</taxon>
        <taxon>Oryzoideae</taxon>
        <taxon>Oryzeae</taxon>
        <taxon>Oryzinae</taxon>
        <taxon>Leersia</taxon>
    </lineage>
</organism>
<dbReference type="GO" id="GO:0004694">
    <property type="term" value="F:eukaryotic translation initiation factor 2alpha kinase activity"/>
    <property type="evidence" value="ECO:0007669"/>
    <property type="project" value="TreeGrafter"/>
</dbReference>
<evidence type="ECO:0000256" key="8">
    <source>
        <dbReference type="ARBA" id="ARBA00037982"/>
    </source>
</evidence>
<keyword evidence="5" id="KW-0418">Kinase</keyword>
<evidence type="ECO:0000259" key="13">
    <source>
        <dbReference type="PROSITE" id="PS50011"/>
    </source>
</evidence>
<keyword evidence="3" id="KW-0808">Transferase</keyword>
<dbReference type="Gene3D" id="1.10.510.10">
    <property type="entry name" value="Transferase(Phosphotransferase) domain 1"/>
    <property type="match status" value="1"/>
</dbReference>
<evidence type="ECO:0000256" key="2">
    <source>
        <dbReference type="ARBA" id="ARBA00022527"/>
    </source>
</evidence>
<feature type="binding site" evidence="11">
    <location>
        <position position="194"/>
    </location>
    <ligand>
        <name>ATP</name>
        <dbReference type="ChEBI" id="CHEBI:30616"/>
    </ligand>
</feature>
<dbReference type="SUPFAM" id="SSF56112">
    <property type="entry name" value="Protein kinase-like (PK-like)"/>
    <property type="match status" value="1"/>
</dbReference>
<evidence type="ECO:0000313" key="15">
    <source>
        <dbReference type="Proteomes" id="UP000032180"/>
    </source>
</evidence>
<comment type="catalytic activity">
    <reaction evidence="9">
        <text>L-threonyl-[protein] + ATP = O-phospho-L-threonyl-[protein] + ADP + H(+)</text>
        <dbReference type="Rhea" id="RHEA:46608"/>
        <dbReference type="Rhea" id="RHEA-COMP:11060"/>
        <dbReference type="Rhea" id="RHEA-COMP:11605"/>
        <dbReference type="ChEBI" id="CHEBI:15378"/>
        <dbReference type="ChEBI" id="CHEBI:30013"/>
        <dbReference type="ChEBI" id="CHEBI:30616"/>
        <dbReference type="ChEBI" id="CHEBI:61977"/>
        <dbReference type="ChEBI" id="CHEBI:456216"/>
        <dbReference type="EC" id="2.7.11.1"/>
    </reaction>
    <physiologicalReaction direction="left-to-right" evidence="9">
        <dbReference type="Rhea" id="RHEA:46609"/>
    </physiologicalReaction>
</comment>
<dbReference type="Gramene" id="LPERR03G14330.1">
    <property type="protein sequence ID" value="LPERR03G14330.1"/>
    <property type="gene ID" value="LPERR03G14330"/>
</dbReference>
<evidence type="ECO:0000256" key="1">
    <source>
        <dbReference type="ARBA" id="ARBA00012513"/>
    </source>
</evidence>
<dbReference type="FunFam" id="1.10.510.10:FF:002294">
    <property type="match status" value="1"/>
</dbReference>
<dbReference type="GO" id="GO:0017148">
    <property type="term" value="P:negative regulation of translation"/>
    <property type="evidence" value="ECO:0007669"/>
    <property type="project" value="UniProtKB-KW"/>
</dbReference>
<feature type="domain" description="Protein kinase" evidence="13">
    <location>
        <begin position="167"/>
        <end position="385"/>
    </location>
</feature>
<evidence type="ECO:0000313" key="14">
    <source>
        <dbReference type="EnsemblPlants" id="LPERR03G14330.1"/>
    </source>
</evidence>
<reference evidence="14 15" key="1">
    <citation type="submission" date="2012-08" db="EMBL/GenBank/DDBJ databases">
        <title>Oryza genome evolution.</title>
        <authorList>
            <person name="Wing R.A."/>
        </authorList>
    </citation>
    <scope>NUCLEOTIDE SEQUENCE</scope>
</reference>
<sequence>MAEDDCDEEVELYLVALEVEEKHPTVVFCLSNPLQQCKSAIRYRTLFGPILEARKQNSVQLIFLRADQLFEAVELELTTGENQGLCNVEMIIDPSKEKAILTAYDTTEGSLLWKSTNVYSLVSALDSEVNYSFTQAAGHSDANKNLNLRLHIHSCLLSLAIEFRRDFATNGLLGKGTYGTVYKCSRGAQQLAIKRKVSSVGNHCSEIQSMVKLCGTRHVVQIYSAWNQSSSLVFIALELFERNLEEYLAARTGVDLQMSTRIFTEIMVAVKSIHEAGIIHRDLKPINILLDSNNHISVADFGNAKIKPYATAEIAYPGNSTYGTQFYCDPLLNSPHHHHNEKVDIYSCGETARSCRGIGRTNCWELLRYWKQVKKVSARGKVKLI</sequence>
<accession>A0A0D9VTQ8</accession>
<dbReference type="EnsemblPlants" id="LPERR03G14330.1">
    <property type="protein sequence ID" value="LPERR03G14330.1"/>
    <property type="gene ID" value="LPERR03G14330"/>
</dbReference>
<dbReference type="InterPro" id="IPR011009">
    <property type="entry name" value="Kinase-like_dom_sf"/>
</dbReference>
<dbReference type="GO" id="GO:0005524">
    <property type="term" value="F:ATP binding"/>
    <property type="evidence" value="ECO:0007669"/>
    <property type="project" value="UniProtKB-UniRule"/>
</dbReference>
<evidence type="ECO:0000256" key="6">
    <source>
        <dbReference type="ARBA" id="ARBA00022840"/>
    </source>
</evidence>
<evidence type="ECO:0000256" key="4">
    <source>
        <dbReference type="ARBA" id="ARBA00022741"/>
    </source>
</evidence>
<evidence type="ECO:0000256" key="5">
    <source>
        <dbReference type="ARBA" id="ARBA00022777"/>
    </source>
</evidence>
<reference evidence="14" key="3">
    <citation type="submission" date="2015-04" db="UniProtKB">
        <authorList>
            <consortium name="EnsemblPlants"/>
        </authorList>
    </citation>
    <scope>IDENTIFICATION</scope>
</reference>
<dbReference type="EC" id="2.7.11.1" evidence="1"/>
<evidence type="ECO:0000256" key="10">
    <source>
        <dbReference type="ARBA" id="ARBA00048977"/>
    </source>
</evidence>
<proteinExistence type="inferred from homology"/>
<dbReference type="InterPro" id="IPR050339">
    <property type="entry name" value="CC_SR_Kinase"/>
</dbReference>
<keyword evidence="6 11" id="KW-0067">ATP-binding</keyword>
<dbReference type="PROSITE" id="PS00107">
    <property type="entry name" value="PROTEIN_KINASE_ATP"/>
    <property type="match status" value="1"/>
</dbReference>
<dbReference type="PANTHER" id="PTHR11042:SF160">
    <property type="entry name" value="EUKARYOTIC TRANSLATION INITIATION FACTOR 2-ALPHA KINASE 1"/>
    <property type="match status" value="1"/>
</dbReference>
<dbReference type="GO" id="GO:0005737">
    <property type="term" value="C:cytoplasm"/>
    <property type="evidence" value="ECO:0007669"/>
    <property type="project" value="TreeGrafter"/>
</dbReference>
<evidence type="ECO:0000256" key="9">
    <source>
        <dbReference type="ARBA" id="ARBA00048659"/>
    </source>
</evidence>
<keyword evidence="7" id="KW-0652">Protein synthesis inhibitor</keyword>
<dbReference type="InterPro" id="IPR008271">
    <property type="entry name" value="Ser/Thr_kinase_AS"/>
</dbReference>
<evidence type="ECO:0000256" key="7">
    <source>
        <dbReference type="ARBA" id="ARBA00023193"/>
    </source>
</evidence>
<dbReference type="GO" id="GO:0005634">
    <property type="term" value="C:nucleus"/>
    <property type="evidence" value="ECO:0007669"/>
    <property type="project" value="TreeGrafter"/>
</dbReference>
<reference evidence="15" key="2">
    <citation type="submission" date="2013-12" db="EMBL/GenBank/DDBJ databases">
        <authorList>
            <person name="Yu Y."/>
            <person name="Lee S."/>
            <person name="de Baynast K."/>
            <person name="Wissotski M."/>
            <person name="Liu L."/>
            <person name="Talag J."/>
            <person name="Goicoechea J."/>
            <person name="Angelova A."/>
            <person name="Jetty R."/>
            <person name="Kudrna D."/>
            <person name="Golser W."/>
            <person name="Rivera L."/>
            <person name="Zhang J."/>
            <person name="Wing R."/>
        </authorList>
    </citation>
    <scope>NUCLEOTIDE SEQUENCE</scope>
</reference>
<name>A0A0D9VTQ8_9ORYZ</name>
<dbReference type="AlphaFoldDB" id="A0A0D9VTQ8"/>
<evidence type="ECO:0000256" key="11">
    <source>
        <dbReference type="PROSITE-ProRule" id="PRU10141"/>
    </source>
</evidence>
<dbReference type="HOGENOM" id="CLU_678603_0_0_1"/>
<dbReference type="PANTHER" id="PTHR11042">
    <property type="entry name" value="EUKARYOTIC TRANSLATION INITIATION FACTOR 2-ALPHA KINASE EIF2-ALPHA KINASE -RELATED"/>
    <property type="match status" value="1"/>
</dbReference>
<evidence type="ECO:0000256" key="3">
    <source>
        <dbReference type="ARBA" id="ARBA00022679"/>
    </source>
</evidence>
<dbReference type="Pfam" id="PF00069">
    <property type="entry name" value="Pkinase"/>
    <property type="match status" value="1"/>
</dbReference>